<dbReference type="Pfam" id="PF08279">
    <property type="entry name" value="HTH_11"/>
    <property type="match status" value="1"/>
</dbReference>
<dbReference type="Gene3D" id="1.10.10.10">
    <property type="entry name" value="Winged helix-like DNA-binding domain superfamily/Winged helix DNA-binding domain"/>
    <property type="match status" value="1"/>
</dbReference>
<proteinExistence type="predicted"/>
<dbReference type="STRING" id="229920.ADM99_11225"/>
<evidence type="ECO:0000313" key="3">
    <source>
        <dbReference type="Proteomes" id="UP000050430"/>
    </source>
</evidence>
<reference evidence="2 3" key="1">
    <citation type="submission" date="2015-07" db="EMBL/GenBank/DDBJ databases">
        <title>Genome sequence of Leptolinea tardivitalis DSM 16556.</title>
        <authorList>
            <person name="Hemp J."/>
            <person name="Ward L.M."/>
            <person name="Pace L.A."/>
            <person name="Fischer W.W."/>
        </authorList>
    </citation>
    <scope>NUCLEOTIDE SEQUENCE [LARGE SCALE GENOMIC DNA]</scope>
    <source>
        <strain evidence="2 3">YMTK-2</strain>
    </source>
</reference>
<dbReference type="OrthoDB" id="9815009at2"/>
<comment type="caution">
    <text evidence="2">The sequence shown here is derived from an EMBL/GenBank/DDBJ whole genome shotgun (WGS) entry which is preliminary data.</text>
</comment>
<dbReference type="Pfam" id="PF13280">
    <property type="entry name" value="WYL"/>
    <property type="match status" value="1"/>
</dbReference>
<dbReference type="PANTHER" id="PTHR34580">
    <property type="match status" value="1"/>
</dbReference>
<organism evidence="2 3">
    <name type="scientific">Leptolinea tardivitalis</name>
    <dbReference type="NCBI Taxonomy" id="229920"/>
    <lineage>
        <taxon>Bacteria</taxon>
        <taxon>Bacillati</taxon>
        <taxon>Chloroflexota</taxon>
        <taxon>Anaerolineae</taxon>
        <taxon>Anaerolineales</taxon>
        <taxon>Anaerolineaceae</taxon>
        <taxon>Leptolinea</taxon>
    </lineage>
</organism>
<accession>A0A0N8GL20</accession>
<dbReference type="PROSITE" id="PS50943">
    <property type="entry name" value="HTH_CROC1"/>
    <property type="match status" value="1"/>
</dbReference>
<sequence length="326" mass="37863">MTDIEKKTHRLSQIETLLLDSPDGLTQSELARRLGVHRSTIHRNLVDIPIPIYQENNRLYIDKEAYLVNLRLNLHEVLFIHLAGRLMTTHMDRKNPHAASTIRKLGITLESLAPQISRFIRESANTFDNESKRPDQLYTHVLEIMTSAWARNRKLLLRYRSHENGPIKEYIFAPYFIEVGAFGQSLYAIGKIYPSLEFRTFKIERVTSIELLDEPYQIPEDFDPEVLLNNAWGVWFTDSQPVEVVLKFSQNVAQRVKETRWHPSQTMIENNDGSIIWKGMIAEPREMLPWIRGWGAGVEVLTPENLRIELRDETLKMAKTYGIVGE</sequence>
<dbReference type="InterPro" id="IPR051534">
    <property type="entry name" value="CBASS_pafABC_assoc_protein"/>
</dbReference>
<dbReference type="InterPro" id="IPR001387">
    <property type="entry name" value="Cro/C1-type_HTH"/>
</dbReference>
<name>A0A0N8GL20_9CHLR</name>
<dbReference type="Pfam" id="PF25583">
    <property type="entry name" value="WCX"/>
    <property type="match status" value="1"/>
</dbReference>
<keyword evidence="3" id="KW-1185">Reference proteome</keyword>
<dbReference type="InterPro" id="IPR026881">
    <property type="entry name" value="WYL_dom"/>
</dbReference>
<dbReference type="Proteomes" id="UP000050430">
    <property type="component" value="Unassembled WGS sequence"/>
</dbReference>
<evidence type="ECO:0000313" key="2">
    <source>
        <dbReference type="EMBL" id="KPL71274.1"/>
    </source>
</evidence>
<protein>
    <recommendedName>
        <fullName evidence="1">HTH cro/C1-type domain-containing protein</fullName>
    </recommendedName>
</protein>
<dbReference type="PROSITE" id="PS52050">
    <property type="entry name" value="WYL"/>
    <property type="match status" value="1"/>
</dbReference>
<dbReference type="AlphaFoldDB" id="A0A0N8GL20"/>
<gene>
    <name evidence="2" type="ORF">ADM99_11225</name>
</gene>
<dbReference type="PANTHER" id="PTHR34580:SF1">
    <property type="entry name" value="PROTEIN PAFC"/>
    <property type="match status" value="1"/>
</dbReference>
<evidence type="ECO:0000259" key="1">
    <source>
        <dbReference type="PROSITE" id="PS50943"/>
    </source>
</evidence>
<dbReference type="RefSeq" id="WP_062423392.1">
    <property type="nucleotide sequence ID" value="NZ_BBYA01000015.1"/>
</dbReference>
<feature type="domain" description="HTH cro/C1-type" evidence="1">
    <location>
        <begin position="24"/>
        <end position="41"/>
    </location>
</feature>
<dbReference type="EMBL" id="LGCK01000011">
    <property type="protein sequence ID" value="KPL71274.1"/>
    <property type="molecule type" value="Genomic_DNA"/>
</dbReference>
<dbReference type="InterPro" id="IPR013196">
    <property type="entry name" value="HTH_11"/>
</dbReference>
<dbReference type="InterPro" id="IPR036388">
    <property type="entry name" value="WH-like_DNA-bd_sf"/>
</dbReference>
<dbReference type="InterPro" id="IPR057727">
    <property type="entry name" value="WCX_dom"/>
</dbReference>